<proteinExistence type="predicted"/>
<keyword evidence="2" id="KW-0732">Signal</keyword>
<evidence type="ECO:0000256" key="1">
    <source>
        <dbReference type="SAM" id="MobiDB-lite"/>
    </source>
</evidence>
<protein>
    <recommendedName>
        <fullName evidence="4">Small secreted protein</fullName>
    </recommendedName>
</protein>
<evidence type="ECO:0000256" key="2">
    <source>
        <dbReference type="SAM" id="SignalP"/>
    </source>
</evidence>
<evidence type="ECO:0008006" key="4">
    <source>
        <dbReference type="Google" id="ProtNLM"/>
    </source>
</evidence>
<dbReference type="AlphaFoldDB" id="A0A942Y7I4"/>
<feature type="compositionally biased region" description="Polar residues" evidence="1">
    <location>
        <begin position="115"/>
        <end position="128"/>
    </location>
</feature>
<accession>A0A942Y7I4</accession>
<feature type="chain" id="PRO_5036798836" description="Small secreted protein" evidence="2">
    <location>
        <begin position="29"/>
        <end position="135"/>
    </location>
</feature>
<dbReference type="EMBL" id="JAGYPE010000002">
    <property type="protein sequence ID" value="MBS4181402.1"/>
    <property type="molecule type" value="Genomic_DNA"/>
</dbReference>
<name>A0A942Y7I4_9BACI</name>
<organism evidence="3">
    <name type="scientific">Neobacillus citreus</name>
    <dbReference type="NCBI Taxonomy" id="2833578"/>
    <lineage>
        <taxon>Bacteria</taxon>
        <taxon>Bacillati</taxon>
        <taxon>Bacillota</taxon>
        <taxon>Bacilli</taxon>
        <taxon>Bacillales</taxon>
        <taxon>Bacillaceae</taxon>
        <taxon>Neobacillus</taxon>
    </lineage>
</organism>
<feature type="region of interest" description="Disordered" evidence="1">
    <location>
        <begin position="104"/>
        <end position="135"/>
    </location>
</feature>
<dbReference type="PROSITE" id="PS51257">
    <property type="entry name" value="PROKAR_LIPOPROTEIN"/>
    <property type="match status" value="1"/>
</dbReference>
<gene>
    <name evidence="3" type="ORF">KHB02_08395</name>
</gene>
<evidence type="ECO:0000313" key="3">
    <source>
        <dbReference type="EMBL" id="MBS4181402.1"/>
    </source>
</evidence>
<feature type="signal peptide" evidence="2">
    <location>
        <begin position="1"/>
        <end position="28"/>
    </location>
</feature>
<sequence length="135" mass="14074">MPKKIIALATAGLALTLLAGCSTGPSKAEQCNEFSKTVTDAAQGVQASVSDLQSDPDTAVSKLKELDDKIGEGVDDIQDADLKKKADAFQSAYSDMVSQIEKIADDPQSADVSGLTESSSKVQETGNAFQKECTA</sequence>
<reference evidence="3" key="1">
    <citation type="submission" date="2021-05" db="EMBL/GenBank/DDBJ databases">
        <title>Novel Bacillus species.</title>
        <authorList>
            <person name="Liu G."/>
        </authorList>
    </citation>
    <scope>NUCLEOTIDE SEQUENCE</scope>
    <source>
        <strain evidence="3">FJAT-50051</strain>
    </source>
</reference>
<comment type="caution">
    <text evidence="3">The sequence shown here is derived from an EMBL/GenBank/DDBJ whole genome shotgun (WGS) entry which is preliminary data.</text>
</comment>
<dbReference type="Gene3D" id="1.20.120.20">
    <property type="entry name" value="Apolipoprotein"/>
    <property type="match status" value="1"/>
</dbReference>